<evidence type="ECO:0000256" key="2">
    <source>
        <dbReference type="ARBA" id="ARBA00022448"/>
    </source>
</evidence>
<dbReference type="GO" id="GO:0005313">
    <property type="term" value="F:L-glutamate transmembrane transporter activity"/>
    <property type="evidence" value="ECO:0007669"/>
    <property type="project" value="TreeGrafter"/>
</dbReference>
<dbReference type="GO" id="GO:0015501">
    <property type="term" value="F:glutamate:sodium symporter activity"/>
    <property type="evidence" value="ECO:0007669"/>
    <property type="project" value="TreeGrafter"/>
</dbReference>
<dbReference type="InterPro" id="IPR050746">
    <property type="entry name" value="DAACS"/>
</dbReference>
<dbReference type="InterPro" id="IPR018107">
    <property type="entry name" value="Na-dicarboxylate_symporter_CS"/>
</dbReference>
<keyword evidence="2 8" id="KW-0813">Transport</keyword>
<feature type="transmembrane region" description="Helical" evidence="8">
    <location>
        <begin position="439"/>
        <end position="465"/>
    </location>
</feature>
<name>A0A5C6MT16_9TELE</name>
<dbReference type="GO" id="GO:0015175">
    <property type="term" value="F:neutral L-amino acid transmembrane transporter activity"/>
    <property type="evidence" value="ECO:0007669"/>
    <property type="project" value="TreeGrafter"/>
</dbReference>
<dbReference type="SUPFAM" id="SSF118215">
    <property type="entry name" value="Proton glutamate symport protein"/>
    <property type="match status" value="1"/>
</dbReference>
<dbReference type="Proteomes" id="UP000324091">
    <property type="component" value="Chromosome 7"/>
</dbReference>
<evidence type="ECO:0000256" key="7">
    <source>
        <dbReference type="ARBA" id="ARBA00023180"/>
    </source>
</evidence>
<feature type="transmembrane region" description="Helical" evidence="8">
    <location>
        <begin position="229"/>
        <end position="250"/>
    </location>
</feature>
<feature type="transmembrane region" description="Helical" evidence="8">
    <location>
        <begin position="127"/>
        <end position="149"/>
    </location>
</feature>
<keyword evidence="10" id="KW-1185">Reference proteome</keyword>
<feature type="transmembrane region" description="Helical" evidence="8">
    <location>
        <begin position="53"/>
        <end position="71"/>
    </location>
</feature>
<organism evidence="9 10">
    <name type="scientific">Takifugu flavidus</name>
    <name type="common">sansaifugu</name>
    <dbReference type="NCBI Taxonomy" id="433684"/>
    <lineage>
        <taxon>Eukaryota</taxon>
        <taxon>Metazoa</taxon>
        <taxon>Chordata</taxon>
        <taxon>Craniata</taxon>
        <taxon>Vertebrata</taxon>
        <taxon>Euteleostomi</taxon>
        <taxon>Actinopterygii</taxon>
        <taxon>Neopterygii</taxon>
        <taxon>Teleostei</taxon>
        <taxon>Neoteleostei</taxon>
        <taxon>Acanthomorphata</taxon>
        <taxon>Eupercaria</taxon>
        <taxon>Tetraodontiformes</taxon>
        <taxon>Tetradontoidea</taxon>
        <taxon>Tetraodontidae</taxon>
        <taxon>Takifugu</taxon>
    </lineage>
</organism>
<protein>
    <recommendedName>
        <fullName evidence="8">Amino acid transporter</fullName>
    </recommendedName>
</protein>
<comment type="caution">
    <text evidence="9">The sequence shown here is derived from an EMBL/GenBank/DDBJ whole genome shotgun (WGS) entry which is preliminary data.</text>
</comment>
<keyword evidence="4 8" id="KW-0769">Symport</keyword>
<evidence type="ECO:0000313" key="10">
    <source>
        <dbReference type="Proteomes" id="UP000324091"/>
    </source>
</evidence>
<evidence type="ECO:0000256" key="1">
    <source>
        <dbReference type="ARBA" id="ARBA00004141"/>
    </source>
</evidence>
<keyword evidence="7" id="KW-0325">Glycoprotein</keyword>
<evidence type="ECO:0000256" key="8">
    <source>
        <dbReference type="RuleBase" id="RU361216"/>
    </source>
</evidence>
<dbReference type="PANTHER" id="PTHR11958:SF67">
    <property type="entry name" value="EXCITATORY AMINO ACID TRANSPORTER 4"/>
    <property type="match status" value="1"/>
</dbReference>
<dbReference type="AlphaFoldDB" id="A0A5C6MT16"/>
<evidence type="ECO:0000256" key="3">
    <source>
        <dbReference type="ARBA" id="ARBA00022692"/>
    </source>
</evidence>
<dbReference type="Pfam" id="PF00375">
    <property type="entry name" value="SDF"/>
    <property type="match status" value="1"/>
</dbReference>
<keyword evidence="6 8" id="KW-0472">Membrane</keyword>
<dbReference type="Gene3D" id="1.10.3860.10">
    <property type="entry name" value="Sodium:dicarboxylate symporter"/>
    <property type="match status" value="1"/>
</dbReference>
<dbReference type="InterPro" id="IPR001991">
    <property type="entry name" value="Na-dicarboxylate_symporter"/>
</dbReference>
<accession>A0A5C6MT16</accession>
<evidence type="ECO:0000313" key="9">
    <source>
        <dbReference type="EMBL" id="TWW57889.1"/>
    </source>
</evidence>
<evidence type="ECO:0000256" key="4">
    <source>
        <dbReference type="ARBA" id="ARBA00022847"/>
    </source>
</evidence>
<dbReference type="PANTHER" id="PTHR11958">
    <property type="entry name" value="SODIUM/DICARBOXYLATE SYMPORTER-RELATED"/>
    <property type="match status" value="1"/>
</dbReference>
<feature type="transmembrane region" description="Helical" evidence="8">
    <location>
        <begin position="383"/>
        <end position="404"/>
    </location>
</feature>
<dbReference type="InterPro" id="IPR036458">
    <property type="entry name" value="Na:dicarbo_symporter_sf"/>
</dbReference>
<keyword evidence="5 8" id="KW-1133">Transmembrane helix</keyword>
<reference evidence="9 10" key="1">
    <citation type="submission" date="2019-04" db="EMBL/GenBank/DDBJ databases">
        <title>Chromosome genome assembly for Takifugu flavidus.</title>
        <authorList>
            <person name="Xiao S."/>
        </authorList>
    </citation>
    <scope>NUCLEOTIDE SEQUENCE [LARGE SCALE GENOMIC DNA]</scope>
    <source>
        <strain evidence="9">HTHZ2018</strain>
        <tissue evidence="9">Muscle</tissue>
    </source>
</reference>
<proteinExistence type="inferred from homology"/>
<feature type="transmembrane region" description="Helical" evidence="8">
    <location>
        <begin position="416"/>
        <end position="433"/>
    </location>
</feature>
<evidence type="ECO:0000256" key="6">
    <source>
        <dbReference type="ARBA" id="ARBA00023136"/>
    </source>
</evidence>
<feature type="transmembrane region" description="Helical" evidence="8">
    <location>
        <begin position="91"/>
        <end position="115"/>
    </location>
</feature>
<comment type="subcellular location">
    <subcellularLocation>
        <location evidence="1 8">Membrane</location>
        <topology evidence="1 8">Multi-pass membrane protein</topology>
    </subcellularLocation>
</comment>
<dbReference type="EMBL" id="RHFK02000020">
    <property type="protein sequence ID" value="TWW57889.1"/>
    <property type="molecule type" value="Genomic_DNA"/>
</dbReference>
<feature type="transmembrane region" description="Helical" evidence="8">
    <location>
        <begin position="271"/>
        <end position="292"/>
    </location>
</feature>
<dbReference type="GO" id="GO:0005886">
    <property type="term" value="C:plasma membrane"/>
    <property type="evidence" value="ECO:0007669"/>
    <property type="project" value="TreeGrafter"/>
</dbReference>
<dbReference type="PROSITE" id="PS00713">
    <property type="entry name" value="NA_DICARBOXYL_SYMP_1"/>
    <property type="match status" value="1"/>
</dbReference>
<dbReference type="PRINTS" id="PR00173">
    <property type="entry name" value="EDTRNSPORT"/>
</dbReference>
<feature type="transmembrane region" description="Helical" evidence="8">
    <location>
        <begin position="342"/>
        <end position="363"/>
    </location>
</feature>
<comment type="similarity">
    <text evidence="8">Belongs to the dicarboxylate/amino acid:cation symporter (DAACS) (TC 2.A.23) family.</text>
</comment>
<feature type="transmembrane region" description="Helical" evidence="8">
    <location>
        <begin position="304"/>
        <end position="330"/>
    </location>
</feature>
<gene>
    <name evidence="9" type="ORF">D4764_07G0006080</name>
</gene>
<keyword evidence="3 8" id="KW-0812">Transmembrane</keyword>
<evidence type="ECO:0000256" key="5">
    <source>
        <dbReference type="ARBA" id="ARBA00022989"/>
    </source>
</evidence>
<sequence>MSGDPPTGNVPLLDEDSAKYPGNFRRQMSGGKEMERAAFISQHSVKGFLQRNLFVLLTISAVALGVILGFATRPGKLSPREIKYLTFPGELLMRMLQMLVLPLIISSLVTGISALDNKASGKMGTRAVIYYMLTTLIAVFIGICIVTIIKPGKGSRDTPAGDERNIEPVPGSHPYKTAYKKTVPTRNGTIALNLTDSLNLTESKQNLSRTPHATQETAEELLPVPSSSAGVNALGLVVFSMCLGLVIGNMRQRGQALQDFFDCLYEAIMRMVAVIIWYTPVGILFLIAGRILEMKNWAEMGSQLGMYTLSVMVGLIIHSLVVLPLLFFMVTKKNPYNFIGGLLQALITALGTSSSSSTLPITFRCLEENIGVDKQVTRFVLPVGATVNMAGTALYEVVAAIFIAQVNDMELNCGHILTISITATAASIGAAGIPQAGLVTMVIVLASVGLPVEDIGLIIGVDWLLDRLRTATNVLGDSIGAGIVGHLSRQELQTQECDPESSVIEEEEKSYHLIHLENDEVSYQSSETTM</sequence>